<comment type="caution">
    <text evidence="1">The sequence shown here is derived from an EMBL/GenBank/DDBJ whole genome shotgun (WGS) entry which is preliminary data.</text>
</comment>
<reference evidence="1 2" key="1">
    <citation type="journal article" date="2015" name="Genome Biol.">
        <title>Comparative genomics of Steinernema reveals deeply conserved gene regulatory networks.</title>
        <authorList>
            <person name="Dillman A.R."/>
            <person name="Macchietto M."/>
            <person name="Porter C.F."/>
            <person name="Rogers A."/>
            <person name="Williams B."/>
            <person name="Antoshechkin I."/>
            <person name="Lee M.M."/>
            <person name="Goodwin Z."/>
            <person name="Lu X."/>
            <person name="Lewis E.E."/>
            <person name="Goodrich-Blair H."/>
            <person name="Stock S.P."/>
            <person name="Adams B.J."/>
            <person name="Sternberg P.W."/>
            <person name="Mortazavi A."/>
        </authorList>
    </citation>
    <scope>NUCLEOTIDE SEQUENCE [LARGE SCALE GENOMIC DNA]</scope>
    <source>
        <strain evidence="1 2">ALL</strain>
    </source>
</reference>
<name>A0A4U5NK02_STECR</name>
<evidence type="ECO:0000313" key="2">
    <source>
        <dbReference type="Proteomes" id="UP000298663"/>
    </source>
</evidence>
<dbReference type="EMBL" id="AZBU02000004">
    <property type="protein sequence ID" value="TKR83144.1"/>
    <property type="molecule type" value="Genomic_DNA"/>
</dbReference>
<keyword evidence="2" id="KW-1185">Reference proteome</keyword>
<reference evidence="1 2" key="2">
    <citation type="journal article" date="2019" name="G3 (Bethesda)">
        <title>Hybrid Assembly of the Genome of the Entomopathogenic Nematode Steinernema carpocapsae Identifies the X-Chromosome.</title>
        <authorList>
            <person name="Serra L."/>
            <person name="Macchietto M."/>
            <person name="Macias-Munoz A."/>
            <person name="McGill C.J."/>
            <person name="Rodriguez I.M."/>
            <person name="Rodriguez B."/>
            <person name="Murad R."/>
            <person name="Mortazavi A."/>
        </authorList>
    </citation>
    <scope>NUCLEOTIDE SEQUENCE [LARGE SCALE GENOMIC DNA]</scope>
    <source>
        <strain evidence="1 2">ALL</strain>
    </source>
</reference>
<accession>A0A4U5NK02</accession>
<dbReference type="AlphaFoldDB" id="A0A4U5NK02"/>
<organism evidence="1 2">
    <name type="scientific">Steinernema carpocapsae</name>
    <name type="common">Entomopathogenic nematode</name>
    <dbReference type="NCBI Taxonomy" id="34508"/>
    <lineage>
        <taxon>Eukaryota</taxon>
        <taxon>Metazoa</taxon>
        <taxon>Ecdysozoa</taxon>
        <taxon>Nematoda</taxon>
        <taxon>Chromadorea</taxon>
        <taxon>Rhabditida</taxon>
        <taxon>Tylenchina</taxon>
        <taxon>Panagrolaimomorpha</taxon>
        <taxon>Strongyloidoidea</taxon>
        <taxon>Steinernematidae</taxon>
        <taxon>Steinernema</taxon>
    </lineage>
</organism>
<proteinExistence type="predicted"/>
<sequence length="180" mass="20683">MLAVAPSARPETIMKMFKPKPKMLQERRQALFGFVISTRDAKRKPEEAPLNIDWSCRSLNLLKEFLFIAVFSGILTTDIYNVDMLTSSMNVQTQKYGEDGCSEWISIHLKIWLKLLVQLCSDINGSLEQPLIQHYKKLMTSIMLFTTVVLQCGYCDIVCHLNPRRQAKEAEEAPTNIDWL</sequence>
<dbReference type="Proteomes" id="UP000298663">
    <property type="component" value="Unassembled WGS sequence"/>
</dbReference>
<evidence type="ECO:0000313" key="1">
    <source>
        <dbReference type="EMBL" id="TKR83144.1"/>
    </source>
</evidence>
<protein>
    <submittedName>
        <fullName evidence="1">Uncharacterized protein</fullName>
    </submittedName>
</protein>
<gene>
    <name evidence="1" type="ORF">L596_016781</name>
</gene>